<dbReference type="Proteomes" id="UP000018849">
    <property type="component" value="Unassembled WGS sequence"/>
</dbReference>
<gene>
    <name evidence="1" type="ORF">A245_25336</name>
</gene>
<proteinExistence type="predicted"/>
<comment type="caution">
    <text evidence="1">The sequence shown here is derived from an EMBL/GenBank/DDBJ whole genome shotgun (WGS) entry which is preliminary data.</text>
</comment>
<organism evidence="1 2">
    <name type="scientific">Pseudomonas syringae pv. actinidiae ICMP 19096</name>
    <dbReference type="NCBI Taxonomy" id="1194405"/>
    <lineage>
        <taxon>Bacteria</taxon>
        <taxon>Pseudomonadati</taxon>
        <taxon>Pseudomonadota</taxon>
        <taxon>Gammaproteobacteria</taxon>
        <taxon>Pseudomonadales</taxon>
        <taxon>Pseudomonadaceae</taxon>
        <taxon>Pseudomonas</taxon>
        <taxon>Pseudomonas syringae</taxon>
    </lineage>
</organism>
<feature type="non-terminal residue" evidence="1">
    <location>
        <position position="30"/>
    </location>
</feature>
<dbReference type="EMBL" id="AOKF01002189">
    <property type="protein sequence ID" value="EPN53545.1"/>
    <property type="molecule type" value="Genomic_DNA"/>
</dbReference>
<sequence>MKTGDAEPFSFDLLMQRAREAASQPYIVPS</sequence>
<protein>
    <submittedName>
        <fullName evidence="1">Glucan biosynthesis protein D</fullName>
    </submittedName>
</protein>
<accession>A0A656JUB4</accession>
<reference evidence="1 2" key="1">
    <citation type="journal article" date="2013" name="PLoS Pathog.">
        <title>Genomic analysis of the Kiwifruit pathogen Pseudomonas syringae pv. actinidiae provides insight into the origins of an emergent plant disease.</title>
        <authorList>
            <person name="McCann H.C."/>
            <person name="Rikkerink E.H."/>
            <person name="Bertels F."/>
            <person name="Fiers M."/>
            <person name="Lu A."/>
            <person name="Rees-George J."/>
            <person name="Andersen M.T."/>
            <person name="Gleave A.P."/>
            <person name="Haubold B."/>
            <person name="Wohlers M.W."/>
            <person name="Guttman D.S."/>
            <person name="Wang P.W."/>
            <person name="Straub C."/>
            <person name="Vanneste J.L."/>
            <person name="Rainey P.B."/>
            <person name="Templeton M.D."/>
        </authorList>
    </citation>
    <scope>NUCLEOTIDE SEQUENCE [LARGE SCALE GENOMIC DNA]</scope>
    <source>
        <strain evidence="1 2">ICMP 19096</strain>
    </source>
</reference>
<dbReference type="AlphaFoldDB" id="A0A656JUB4"/>
<evidence type="ECO:0000313" key="1">
    <source>
        <dbReference type="EMBL" id="EPN53545.1"/>
    </source>
</evidence>
<evidence type="ECO:0000313" key="2">
    <source>
        <dbReference type="Proteomes" id="UP000018849"/>
    </source>
</evidence>
<name>A0A656JUB4_PSESF</name>